<evidence type="ECO:0000313" key="6">
    <source>
        <dbReference type="Proteomes" id="UP000198211"/>
    </source>
</evidence>
<keyword evidence="2" id="KW-0645">Protease</keyword>
<keyword evidence="3" id="KW-0378">Hydrolase</keyword>
<evidence type="ECO:0000313" key="5">
    <source>
        <dbReference type="EMBL" id="OWZ06751.1"/>
    </source>
</evidence>
<proteinExistence type="inferred from homology"/>
<dbReference type="GO" id="GO:0006508">
    <property type="term" value="P:proteolysis"/>
    <property type="evidence" value="ECO:0007669"/>
    <property type="project" value="UniProtKB-KW"/>
</dbReference>
<reference evidence="6" key="1">
    <citation type="submission" date="2017-03" db="EMBL/GenBank/DDBJ databases">
        <title>Phytopthora megakarya and P. palmivora, two closely related causual agents of cacao black pod achieved similar genome size and gene model numbers by different mechanisms.</title>
        <authorList>
            <person name="Ali S."/>
            <person name="Shao J."/>
            <person name="Larry D.J."/>
            <person name="Kronmiller B."/>
            <person name="Shen D."/>
            <person name="Strem M.D."/>
            <person name="Melnick R.L."/>
            <person name="Guiltinan M.J."/>
            <person name="Tyler B.M."/>
            <person name="Meinhardt L.W."/>
            <person name="Bailey B.A."/>
        </authorList>
    </citation>
    <scope>NUCLEOTIDE SEQUENCE [LARGE SCALE GENOMIC DNA]</scope>
    <source>
        <strain evidence="6">zdho120</strain>
    </source>
</reference>
<organism evidence="5 6">
    <name type="scientific">Phytophthora megakarya</name>
    <dbReference type="NCBI Taxonomy" id="4795"/>
    <lineage>
        <taxon>Eukaryota</taxon>
        <taxon>Sar</taxon>
        <taxon>Stramenopiles</taxon>
        <taxon>Oomycota</taxon>
        <taxon>Peronosporomycetes</taxon>
        <taxon>Peronosporales</taxon>
        <taxon>Peronosporaceae</taxon>
        <taxon>Phytophthora</taxon>
    </lineage>
</organism>
<comment type="caution">
    <text evidence="5">The sequence shown here is derived from an EMBL/GenBank/DDBJ whole genome shotgun (WGS) entry which is preliminary data.</text>
</comment>
<dbReference type="Gene3D" id="3.40.395.10">
    <property type="entry name" value="Adenoviral Proteinase, Chain A"/>
    <property type="match status" value="1"/>
</dbReference>
<accession>A0A225VMH6</accession>
<feature type="domain" description="Ubiquitin-like protease family profile" evidence="4">
    <location>
        <begin position="3"/>
        <end position="170"/>
    </location>
</feature>
<evidence type="ECO:0000256" key="2">
    <source>
        <dbReference type="ARBA" id="ARBA00022670"/>
    </source>
</evidence>
<name>A0A225VMH6_9STRA</name>
<dbReference type="EMBL" id="NBNE01003834">
    <property type="protein sequence ID" value="OWZ06751.1"/>
    <property type="molecule type" value="Genomic_DNA"/>
</dbReference>
<protein>
    <recommendedName>
        <fullName evidence="4">Ubiquitin-like protease family profile domain-containing protein</fullName>
    </recommendedName>
</protein>
<comment type="similarity">
    <text evidence="1">Belongs to the peptidase C48 family.</text>
</comment>
<evidence type="ECO:0000259" key="4">
    <source>
        <dbReference type="PROSITE" id="PS50600"/>
    </source>
</evidence>
<dbReference type="SUPFAM" id="SSF54001">
    <property type="entry name" value="Cysteine proteinases"/>
    <property type="match status" value="1"/>
</dbReference>
<dbReference type="InterPro" id="IPR003653">
    <property type="entry name" value="Peptidase_C48_C"/>
</dbReference>
<dbReference type="GO" id="GO:0008234">
    <property type="term" value="F:cysteine-type peptidase activity"/>
    <property type="evidence" value="ECO:0007669"/>
    <property type="project" value="InterPro"/>
</dbReference>
<dbReference type="PROSITE" id="PS50600">
    <property type="entry name" value="ULP_PROTEASE"/>
    <property type="match status" value="1"/>
</dbReference>
<evidence type="ECO:0000256" key="3">
    <source>
        <dbReference type="ARBA" id="ARBA00022801"/>
    </source>
</evidence>
<dbReference type="AlphaFoldDB" id="A0A225VMH6"/>
<sequence length="200" mass="22790">MRLVVKDTDIKTIEDDNWLNDVVLTYYIRTQLTTYGRTYVIDANIFGHIYTEFKLANRNMEVAHAKCCGVMATFPYKDYDRVDVPICMGSHWTFAIVQNSMLTTENLLQCGFSGTETVKKIVGGYFDAELKTKYPQTNVSGFKSRAIRTNLMLTNTDDCGVGNPLLFSNIRDICTAPRSARFSANMFRKEILDKLKENDS</sequence>
<evidence type="ECO:0000256" key="1">
    <source>
        <dbReference type="ARBA" id="ARBA00005234"/>
    </source>
</evidence>
<keyword evidence="6" id="KW-1185">Reference proteome</keyword>
<dbReference type="InterPro" id="IPR038765">
    <property type="entry name" value="Papain-like_cys_pep_sf"/>
</dbReference>
<gene>
    <name evidence="5" type="ORF">PHMEG_00020954</name>
</gene>
<dbReference type="Proteomes" id="UP000198211">
    <property type="component" value="Unassembled WGS sequence"/>
</dbReference>
<dbReference type="OrthoDB" id="49219at2759"/>